<reference evidence="1 2" key="1">
    <citation type="submission" date="2021-11" db="EMBL/GenBank/DDBJ databases">
        <authorList>
            <person name="Depoorter E."/>
        </authorList>
    </citation>
    <scope>NUCLEOTIDE SEQUENCE [LARGE SCALE GENOMIC DNA]</scope>
    <source>
        <strain evidence="1 2">LMG 24286</strain>
    </source>
</reference>
<organism evidence="1 2">
    <name type="scientific">Periweissella ghanensis</name>
    <dbReference type="NCBI Taxonomy" id="467997"/>
    <lineage>
        <taxon>Bacteria</taxon>
        <taxon>Bacillati</taxon>
        <taxon>Bacillota</taxon>
        <taxon>Bacilli</taxon>
        <taxon>Lactobacillales</taxon>
        <taxon>Lactobacillaceae</taxon>
        <taxon>Periweissella</taxon>
    </lineage>
</organism>
<proteinExistence type="predicted"/>
<evidence type="ECO:0000313" key="2">
    <source>
        <dbReference type="Proteomes" id="UP000789719"/>
    </source>
</evidence>
<comment type="caution">
    <text evidence="1">The sequence shown here is derived from an EMBL/GenBank/DDBJ whole genome shotgun (WGS) entry which is preliminary data.</text>
</comment>
<dbReference type="Proteomes" id="UP000789719">
    <property type="component" value="Unassembled WGS sequence"/>
</dbReference>
<dbReference type="RefSeq" id="WP_230098822.1">
    <property type="nucleotide sequence ID" value="NZ_CAKKNT010000014.1"/>
</dbReference>
<keyword evidence="2" id="KW-1185">Reference proteome</keyword>
<dbReference type="EMBL" id="CAKKNT010000014">
    <property type="protein sequence ID" value="CAH0418740.1"/>
    <property type="molecule type" value="Genomic_DNA"/>
</dbReference>
<sequence>MEEQAWLLTTIQSLLDTSTKLEERAFYQGLLDLANEQLKRLDQSSGELDGRIWNPSRWG</sequence>
<accession>A0ABN8BQ39</accession>
<name>A0ABN8BQ39_9LACO</name>
<evidence type="ECO:0000313" key="1">
    <source>
        <dbReference type="EMBL" id="CAH0418740.1"/>
    </source>
</evidence>
<protein>
    <submittedName>
        <fullName evidence="1">Uncharacterized protein</fullName>
    </submittedName>
</protein>
<gene>
    <name evidence="1" type="ORF">WGH24286_01171</name>
</gene>